<organism evidence="8 9">
    <name type="scientific">Naegleria lovaniensis</name>
    <name type="common">Amoeba</name>
    <dbReference type="NCBI Taxonomy" id="51637"/>
    <lineage>
        <taxon>Eukaryota</taxon>
        <taxon>Discoba</taxon>
        <taxon>Heterolobosea</taxon>
        <taxon>Tetramitia</taxon>
        <taxon>Eutetramitia</taxon>
        <taxon>Vahlkampfiidae</taxon>
        <taxon>Naegleria</taxon>
    </lineage>
</organism>
<dbReference type="GO" id="GO:0005856">
    <property type="term" value="C:cytoskeleton"/>
    <property type="evidence" value="ECO:0007669"/>
    <property type="project" value="UniProtKB-SubCell"/>
</dbReference>
<dbReference type="InterPro" id="IPR004001">
    <property type="entry name" value="Actin_CS"/>
</dbReference>
<comment type="caution">
    <text evidence="8">The sequence shown here is derived from an EMBL/GenBank/DDBJ whole genome shotgun (WGS) entry which is preliminary data.</text>
</comment>
<evidence type="ECO:0000256" key="4">
    <source>
        <dbReference type="ARBA" id="ARBA00022840"/>
    </source>
</evidence>
<dbReference type="FunFam" id="3.90.640.10:FF:000007">
    <property type="entry name" value="Actin like 7B"/>
    <property type="match status" value="1"/>
</dbReference>
<dbReference type="Proteomes" id="UP000816034">
    <property type="component" value="Unassembled WGS sequence"/>
</dbReference>
<dbReference type="AlphaFoldDB" id="A0AA88KJ00"/>
<dbReference type="SUPFAM" id="SSF53067">
    <property type="entry name" value="Actin-like ATPase domain"/>
    <property type="match status" value="2"/>
</dbReference>
<proteinExistence type="inferred from homology"/>
<dbReference type="Pfam" id="PF00022">
    <property type="entry name" value="Actin"/>
    <property type="match status" value="1"/>
</dbReference>
<comment type="subcellular location">
    <subcellularLocation>
        <location evidence="1">Cytoplasm</location>
        <location evidence="1">Cytoskeleton</location>
    </subcellularLocation>
</comment>
<keyword evidence="3" id="KW-0547">Nucleotide-binding</keyword>
<keyword evidence="4" id="KW-0067">ATP-binding</keyword>
<evidence type="ECO:0000256" key="1">
    <source>
        <dbReference type="ARBA" id="ARBA00004245"/>
    </source>
</evidence>
<dbReference type="InterPro" id="IPR043129">
    <property type="entry name" value="ATPase_NBD"/>
</dbReference>
<dbReference type="Gene3D" id="3.90.640.10">
    <property type="entry name" value="Actin, Chain A, domain 4"/>
    <property type="match status" value="1"/>
</dbReference>
<dbReference type="EMBL" id="PYSW02000028">
    <property type="protein sequence ID" value="KAG2379438.1"/>
    <property type="molecule type" value="Genomic_DNA"/>
</dbReference>
<evidence type="ECO:0000256" key="5">
    <source>
        <dbReference type="ARBA" id="ARBA00023212"/>
    </source>
</evidence>
<dbReference type="InterPro" id="IPR004000">
    <property type="entry name" value="Actin"/>
</dbReference>
<dbReference type="FunFam" id="3.30.420.40:FF:000148">
    <property type="entry name" value="Actin, alpha skeletal muscle"/>
    <property type="match status" value="1"/>
</dbReference>
<keyword evidence="2" id="KW-0963">Cytoplasm</keyword>
<dbReference type="RefSeq" id="XP_044546700.1">
    <property type="nucleotide sequence ID" value="XM_044696428.1"/>
</dbReference>
<keyword evidence="9" id="KW-1185">Reference proteome</keyword>
<dbReference type="FunFam" id="3.30.420.40:FF:000058">
    <property type="entry name" value="Putative actin-related protein 5"/>
    <property type="match status" value="1"/>
</dbReference>
<keyword evidence="5" id="KW-0206">Cytoskeleton</keyword>
<evidence type="ECO:0008006" key="10">
    <source>
        <dbReference type="Google" id="ProtNLM"/>
    </source>
</evidence>
<dbReference type="PROSITE" id="PS00432">
    <property type="entry name" value="ACTINS_2"/>
    <property type="match status" value="1"/>
</dbReference>
<dbReference type="GeneID" id="68099009"/>
<evidence type="ECO:0000256" key="2">
    <source>
        <dbReference type="ARBA" id="ARBA00022490"/>
    </source>
</evidence>
<dbReference type="PANTHER" id="PTHR11937">
    <property type="entry name" value="ACTIN"/>
    <property type="match status" value="1"/>
</dbReference>
<sequence length="380" mass="42880">MYEDIQALMIDLGSDSCKAGFAGDDTPRSVFPSLIGTPKHKIDHYPLDAYIGHQALSKRGLLNIDHCIQRGRIINFNDLEKLLNHVFYNELRVSPQEYPIMFSENSFQSSQNREKLTRLMFETFSVPALYISLQGVLSLYASGRNTGIVVDCGDGVSQVVPISEGYALPHAILKLDLAGSDLTDYLTRILMKQGTSCCCNSNIVVEREIVRDIKETQCHVALDYDHLVIHTSSSNLTDKPYELPDGKVISIGDERFECPEILFQPNLIQHVEGDGIHEMTFNSIEKCEIRIRKELYGNVVLSGGSTLFQGFPERMFKELAHKAPDLTKVKIVAAPERKYLVWIGGSIMASLSTFQQMWITKEEYEETGPNIVQRRCIMHQ</sequence>
<evidence type="ECO:0000256" key="6">
    <source>
        <dbReference type="ARBA" id="ARBA00049360"/>
    </source>
</evidence>
<dbReference type="SMART" id="SM00268">
    <property type="entry name" value="ACTIN"/>
    <property type="match status" value="1"/>
</dbReference>
<comment type="catalytic activity">
    <reaction evidence="6">
        <text>ATP + H2O = ADP + phosphate + H(+)</text>
        <dbReference type="Rhea" id="RHEA:13065"/>
        <dbReference type="ChEBI" id="CHEBI:15377"/>
        <dbReference type="ChEBI" id="CHEBI:15378"/>
        <dbReference type="ChEBI" id="CHEBI:30616"/>
        <dbReference type="ChEBI" id="CHEBI:43474"/>
        <dbReference type="ChEBI" id="CHEBI:456216"/>
    </reaction>
</comment>
<gene>
    <name evidence="8" type="ORF">C9374_006555</name>
</gene>
<reference evidence="8 9" key="1">
    <citation type="journal article" date="2018" name="BMC Genomics">
        <title>The genome of Naegleria lovaniensis, the basis for a comparative approach to unravel pathogenicity factors of the human pathogenic amoeba N. fowleri.</title>
        <authorList>
            <person name="Liechti N."/>
            <person name="Schurch N."/>
            <person name="Bruggmann R."/>
            <person name="Wittwer M."/>
        </authorList>
    </citation>
    <scope>NUCLEOTIDE SEQUENCE [LARGE SCALE GENOMIC DNA]</scope>
    <source>
        <strain evidence="8 9">ATCC 30569</strain>
    </source>
</reference>
<evidence type="ECO:0000256" key="3">
    <source>
        <dbReference type="ARBA" id="ARBA00022741"/>
    </source>
</evidence>
<evidence type="ECO:0000313" key="9">
    <source>
        <dbReference type="Proteomes" id="UP000816034"/>
    </source>
</evidence>
<dbReference type="Gene3D" id="3.30.420.40">
    <property type="match status" value="2"/>
</dbReference>
<protein>
    <recommendedName>
        <fullName evidence="10">Actin</fullName>
    </recommendedName>
</protein>
<name>A0AA88KJ00_NAELO</name>
<evidence type="ECO:0000256" key="7">
    <source>
        <dbReference type="RuleBase" id="RU000487"/>
    </source>
</evidence>
<dbReference type="GO" id="GO:0005524">
    <property type="term" value="F:ATP binding"/>
    <property type="evidence" value="ECO:0007669"/>
    <property type="project" value="UniProtKB-KW"/>
</dbReference>
<dbReference type="PRINTS" id="PR00190">
    <property type="entry name" value="ACTIN"/>
</dbReference>
<evidence type="ECO:0000313" key="8">
    <source>
        <dbReference type="EMBL" id="KAG2379438.1"/>
    </source>
</evidence>
<comment type="similarity">
    <text evidence="7">Belongs to the actin family.</text>
</comment>
<accession>A0AA88KJ00</accession>